<gene>
    <name evidence="2" type="ORF">FIBSPDRAFT_847179</name>
    <name evidence="1" type="ORF">FIBSPDRAFT_869217</name>
</gene>
<proteinExistence type="predicted"/>
<organism evidence="2 3">
    <name type="scientific">Athelia psychrophila</name>
    <dbReference type="NCBI Taxonomy" id="1759441"/>
    <lineage>
        <taxon>Eukaryota</taxon>
        <taxon>Fungi</taxon>
        <taxon>Dikarya</taxon>
        <taxon>Basidiomycota</taxon>
        <taxon>Agaricomycotina</taxon>
        <taxon>Agaricomycetes</taxon>
        <taxon>Agaricomycetidae</taxon>
        <taxon>Atheliales</taxon>
        <taxon>Atheliaceae</taxon>
        <taxon>Athelia</taxon>
    </lineage>
</organism>
<keyword evidence="3" id="KW-1185">Reference proteome</keyword>
<reference evidence="2 3" key="1">
    <citation type="journal article" date="2016" name="Mol. Biol. Evol.">
        <title>Comparative Genomics of Early-Diverging Mushroom-Forming Fungi Provides Insights into the Origins of Lignocellulose Decay Capabilities.</title>
        <authorList>
            <person name="Nagy L.G."/>
            <person name="Riley R."/>
            <person name="Tritt A."/>
            <person name="Adam C."/>
            <person name="Daum C."/>
            <person name="Floudas D."/>
            <person name="Sun H."/>
            <person name="Yadav J.S."/>
            <person name="Pangilinan J."/>
            <person name="Larsson K.H."/>
            <person name="Matsuura K."/>
            <person name="Barry K."/>
            <person name="Labutti K."/>
            <person name="Kuo R."/>
            <person name="Ohm R.A."/>
            <person name="Bhattacharya S.S."/>
            <person name="Shirouzu T."/>
            <person name="Yoshinaga Y."/>
            <person name="Martin F.M."/>
            <person name="Grigoriev I.V."/>
            <person name="Hibbett D.S."/>
        </authorList>
    </citation>
    <scope>NUCLEOTIDE SEQUENCE [LARGE SCALE GENOMIC DNA]</scope>
    <source>
        <strain evidence="2 3">CBS 109695</strain>
    </source>
</reference>
<sequence length="83" mass="9597">MSLLTLDLWSSINEGYLPVINSATTTHEPRSRSKRAGRRCSGLSRYSSCVVFVWMVMCWFRTRILQADPKFVFGLFYCIWVPG</sequence>
<accession>A0A166WRT5</accession>
<dbReference type="Proteomes" id="UP000076532">
    <property type="component" value="Unassembled WGS sequence"/>
</dbReference>
<evidence type="ECO:0000313" key="3">
    <source>
        <dbReference type="Proteomes" id="UP000076532"/>
    </source>
</evidence>
<name>A0A166WRT5_9AGAM</name>
<evidence type="ECO:0000313" key="1">
    <source>
        <dbReference type="EMBL" id="KZP13547.1"/>
    </source>
</evidence>
<dbReference type="AlphaFoldDB" id="A0A166WRT5"/>
<dbReference type="EMBL" id="KV417631">
    <property type="protein sequence ID" value="KZP13547.1"/>
    <property type="molecule type" value="Genomic_DNA"/>
</dbReference>
<evidence type="ECO:0000313" key="2">
    <source>
        <dbReference type="EMBL" id="KZP34040.1"/>
    </source>
</evidence>
<protein>
    <submittedName>
        <fullName evidence="2">Uncharacterized protein</fullName>
    </submittedName>
</protein>
<dbReference type="EMBL" id="KV417481">
    <property type="protein sequence ID" value="KZP34040.1"/>
    <property type="molecule type" value="Genomic_DNA"/>
</dbReference>